<sequence>MLERLQGDYDAVFSLGGHCLPSIQLDKNGLRPYAGPLDWMISGNLSQISRLLDARFAGFMDLASLRVTGHDYGEYNFMVEDASYEITAAHHFPVTLNTSEQLTSYPAFKTTLDRRIARLLEKSALASRLLLVRLGGSRDQAVELHTVLSQMITHDFRLLFVDYTGAADVTELDWGLERLVSVSLPPEDIWSGQDEMWRFMLANVRLHV</sequence>
<dbReference type="InterPro" id="IPR014903">
    <property type="entry name" value="DUF1796"/>
</dbReference>
<comment type="caution">
    <text evidence="1">The sequence shown here is derived from an EMBL/GenBank/DDBJ whole genome shotgun (WGS) entry which is preliminary data.</text>
</comment>
<dbReference type="AlphaFoldDB" id="A0A0D7X3T2"/>
<reference evidence="1 2" key="1">
    <citation type="submission" date="2014-11" db="EMBL/GenBank/DDBJ databases">
        <title>Draft Genome Sequences of Paenibacillus polymyxa NRRL B-30509 and Paenibacillus terrae NRRL B-30644, Strains from a Poultry Environment that Produce Tridecaptin A and Paenicidins.</title>
        <authorList>
            <person name="van Belkum M.J."/>
            <person name="Lohans C.T."/>
            <person name="Vederas J.C."/>
        </authorList>
    </citation>
    <scope>NUCLEOTIDE SEQUENCE [LARGE SCALE GENOMIC DNA]</scope>
    <source>
        <strain evidence="1 2">NRRL B-30644</strain>
    </source>
</reference>
<dbReference type="Proteomes" id="UP000032534">
    <property type="component" value="Unassembled WGS sequence"/>
</dbReference>
<evidence type="ECO:0008006" key="3">
    <source>
        <dbReference type="Google" id="ProtNLM"/>
    </source>
</evidence>
<dbReference type="OrthoDB" id="5326008at2"/>
<dbReference type="Pfam" id="PF08795">
    <property type="entry name" value="DUF1796"/>
    <property type="match status" value="1"/>
</dbReference>
<keyword evidence="2" id="KW-1185">Reference proteome</keyword>
<name>A0A0D7X3T2_9BACL</name>
<accession>A0A0D7X3T2</accession>
<protein>
    <recommendedName>
        <fullName evidence="3">Peptidase</fullName>
    </recommendedName>
</protein>
<dbReference type="PATRIC" id="fig|159743.3.peg.1895"/>
<proteinExistence type="predicted"/>
<organism evidence="1 2">
    <name type="scientific">Paenibacillus terrae</name>
    <dbReference type="NCBI Taxonomy" id="159743"/>
    <lineage>
        <taxon>Bacteria</taxon>
        <taxon>Bacillati</taxon>
        <taxon>Bacillota</taxon>
        <taxon>Bacilli</taxon>
        <taxon>Bacillales</taxon>
        <taxon>Paenibacillaceae</taxon>
        <taxon>Paenibacillus</taxon>
    </lineage>
</organism>
<evidence type="ECO:0000313" key="2">
    <source>
        <dbReference type="Proteomes" id="UP000032534"/>
    </source>
</evidence>
<evidence type="ECO:0000313" key="1">
    <source>
        <dbReference type="EMBL" id="KJD46036.1"/>
    </source>
</evidence>
<gene>
    <name evidence="1" type="ORF">QD47_08650</name>
</gene>
<dbReference type="RefSeq" id="WP_044645750.1">
    <property type="nucleotide sequence ID" value="NZ_JTHP01000012.1"/>
</dbReference>
<dbReference type="EMBL" id="JTHP01000012">
    <property type="protein sequence ID" value="KJD46036.1"/>
    <property type="molecule type" value="Genomic_DNA"/>
</dbReference>